<comment type="caution">
    <text evidence="2">The sequence shown here is derived from an EMBL/GenBank/DDBJ whole genome shotgun (WGS) entry which is preliminary data.</text>
</comment>
<sequence length="520" mass="59099">MLLLVHISPKNIRKVQLPDMPQSVDDLKSVLAEKLNLQQGFHLQYEDLDFGNALCNLCLFSRQLCYVTILKVLWDDDSVGNDTSNESSFSSPDMTFPTTSTSSPQSDSPIGRNHLQSVVQWPSPFTIPTFSHDVELRLRKGNEDYEKKKKPLSVSREIKSAILDRIAQVIFDFKAYTEPHEIDSVCSALVCKHPCLAEPGKGTGWDGWKMSIKFKVGNYRSKMRAAGCSELNVNQKRRDEDGEGLRHSVKKSKRAEVNFLPGHPEGQNDDTLEAERLAMVDEMKKKKRNNTLVKDKMNLTFSLRRKVVEVQPLVSDVQERWPVLFMEDEICLEFYRITNVDLLRTFKAALETFTPKLLRLYRARKGAAGQEMQDLLEKLDEQTTNVIAHRKRTALEGLPLFLRESPAKLFKTVLDTDTEECHTRGLKVGILTTLEDDVAASNSMPNITNIAIVLEEIVVLAGLPDLPSAFAYLFGLIYAMNIEYPMDLNYTFETIQKLFLELCIQCSARVQSLKTKLLQM</sequence>
<organism evidence="2 3">
    <name type="scientific">Umbra pygmaea</name>
    <name type="common">Eastern mudminnow</name>
    <dbReference type="NCBI Taxonomy" id="75934"/>
    <lineage>
        <taxon>Eukaryota</taxon>
        <taxon>Metazoa</taxon>
        <taxon>Chordata</taxon>
        <taxon>Craniata</taxon>
        <taxon>Vertebrata</taxon>
        <taxon>Euteleostomi</taxon>
        <taxon>Actinopterygii</taxon>
        <taxon>Neopterygii</taxon>
        <taxon>Teleostei</taxon>
        <taxon>Protacanthopterygii</taxon>
        <taxon>Esociformes</taxon>
        <taxon>Umbridae</taxon>
        <taxon>Umbra</taxon>
    </lineage>
</organism>
<dbReference type="Proteomes" id="UP001557470">
    <property type="component" value="Unassembled WGS sequence"/>
</dbReference>
<keyword evidence="3" id="KW-1185">Reference proteome</keyword>
<dbReference type="PANTHER" id="PTHR31025:SF27">
    <property type="entry name" value="SI:CH211-193K19.2-RELATED"/>
    <property type="match status" value="1"/>
</dbReference>
<evidence type="ECO:0000313" key="2">
    <source>
        <dbReference type="EMBL" id="KAL0984159.1"/>
    </source>
</evidence>
<gene>
    <name evidence="2" type="ORF">UPYG_G00137860</name>
</gene>
<feature type="compositionally biased region" description="Low complexity" evidence="1">
    <location>
        <begin position="87"/>
        <end position="109"/>
    </location>
</feature>
<reference evidence="2 3" key="1">
    <citation type="submission" date="2024-06" db="EMBL/GenBank/DDBJ databases">
        <authorList>
            <person name="Pan Q."/>
            <person name="Wen M."/>
            <person name="Jouanno E."/>
            <person name="Zahm M."/>
            <person name="Klopp C."/>
            <person name="Cabau C."/>
            <person name="Louis A."/>
            <person name="Berthelot C."/>
            <person name="Parey E."/>
            <person name="Roest Crollius H."/>
            <person name="Montfort J."/>
            <person name="Robinson-Rechavi M."/>
            <person name="Bouchez O."/>
            <person name="Lampietro C."/>
            <person name="Lopez Roques C."/>
            <person name="Donnadieu C."/>
            <person name="Postlethwait J."/>
            <person name="Bobe J."/>
            <person name="Verreycken H."/>
            <person name="Guiguen Y."/>
        </authorList>
    </citation>
    <scope>NUCLEOTIDE SEQUENCE [LARGE SCALE GENOMIC DNA]</scope>
    <source>
        <strain evidence="2">Up_M1</strain>
        <tissue evidence="2">Testis</tissue>
    </source>
</reference>
<feature type="region of interest" description="Disordered" evidence="1">
    <location>
        <begin position="83"/>
        <end position="111"/>
    </location>
</feature>
<accession>A0ABD0WZ04</accession>
<dbReference type="PANTHER" id="PTHR31025">
    <property type="entry name" value="SI:CH211-196P9.1-RELATED"/>
    <property type="match status" value="1"/>
</dbReference>
<protein>
    <submittedName>
        <fullName evidence="2">Uncharacterized protein</fullName>
    </submittedName>
</protein>
<evidence type="ECO:0000313" key="3">
    <source>
        <dbReference type="Proteomes" id="UP001557470"/>
    </source>
</evidence>
<dbReference type="AlphaFoldDB" id="A0ABD0WZ04"/>
<proteinExistence type="predicted"/>
<evidence type="ECO:0000256" key="1">
    <source>
        <dbReference type="SAM" id="MobiDB-lite"/>
    </source>
</evidence>
<name>A0ABD0WZ04_UMBPY</name>
<dbReference type="EMBL" id="JAGEUA010000004">
    <property type="protein sequence ID" value="KAL0984159.1"/>
    <property type="molecule type" value="Genomic_DNA"/>
</dbReference>